<organism evidence="3 4">
    <name type="scientific">Sorangium cellulosum</name>
    <name type="common">Polyangium cellulosum</name>
    <dbReference type="NCBI Taxonomy" id="56"/>
    <lineage>
        <taxon>Bacteria</taxon>
        <taxon>Pseudomonadati</taxon>
        <taxon>Myxococcota</taxon>
        <taxon>Polyangia</taxon>
        <taxon>Polyangiales</taxon>
        <taxon>Polyangiaceae</taxon>
        <taxon>Sorangium</taxon>
    </lineage>
</organism>
<dbReference type="Proteomes" id="UP000238348">
    <property type="component" value="Chromosome"/>
</dbReference>
<dbReference type="PROSITE" id="PS51318">
    <property type="entry name" value="TAT"/>
    <property type="match status" value="1"/>
</dbReference>
<dbReference type="InterPro" id="IPR032093">
    <property type="entry name" value="PhoD_N"/>
</dbReference>
<evidence type="ECO:0000259" key="2">
    <source>
        <dbReference type="Pfam" id="PF16655"/>
    </source>
</evidence>
<dbReference type="InterPro" id="IPR052900">
    <property type="entry name" value="Phospholipid_Metab_Enz"/>
</dbReference>
<feature type="domain" description="PhoD-like phosphatase metallophosphatase" evidence="1">
    <location>
        <begin position="166"/>
        <end position="366"/>
    </location>
</feature>
<accession>A0A2L0F2D4</accession>
<name>A0A2L0F2D4_SORCE</name>
<dbReference type="PANTHER" id="PTHR43606">
    <property type="entry name" value="PHOSPHATASE, PUTATIVE (AFU_ORTHOLOGUE AFUA_6G08710)-RELATED"/>
    <property type="match status" value="1"/>
</dbReference>
<dbReference type="Pfam" id="PF09423">
    <property type="entry name" value="PhoD"/>
    <property type="match status" value="2"/>
</dbReference>
<sequence>MMRRRDFLRATLVTAGSVVVPTACSDGGTAPGACDVLADDGFFPQSVASGDPKPDSVVLWTRLVDRKLQEDLNLALVVALDAEFTQLVELASTATGQLAAGSGSTRVLVTARAEFDHCVKVKVSGLSPGTTYYYQFYYTTEDRCYGSRVGRTRTAPAPDADVPVRFAFVSCQDYIGRHFNAYAALARQELDFVVHLGDYIYETTGDPGFQDTAGQRKIAFSDVDGALELTAGDNQPYHAAKSLSNYRDLYKTYRTDRALQRVHELFPMIVVWDDHEFSDDSHGATASYFNGRQDEKDEDRRKAANQAWFEYMPVDYPAGDDFQYDSAAKYPADLTIYRDFTFGKHLHLVMTDLRSYRADHLIPEDAFPGKVIAQQETLRVLLGEVPDTASPYLDIDSFKDGLYRDALQQAATALGFDPNFGYPEGEGSRLISTTFINMLVTIINEGRSEADQVPPLTTSDTAGEDMGYSYLDLGKTAFYSEMGSRYVVVKDAFDAISRLALMEDPERDAVMGATQEDWFLKTMAESTSTWKVWGNEYCLSQLAVDLTGSLPEPFKRRFYLSCDGWDGFRSRRDALIEALAQHGNVVAITGDIHAFLAGTPAVEAAVEGDPPKKIVEFVGSSVSSTTLRSLLLRQVKNHPVLKDIPMVESLANGIDGQLVNPINPYLGFSDAKNNGFCVAEVSSKEFVVSMHMIPESALAAPLYQEADAAALEGEITIKRFKTKAGEADLYMEDGDAWKKWDPATLTWV</sequence>
<dbReference type="Gene3D" id="3.60.21.70">
    <property type="entry name" value="PhoD-like phosphatase"/>
    <property type="match status" value="1"/>
</dbReference>
<dbReference type="InterPro" id="IPR038607">
    <property type="entry name" value="PhoD-like_sf"/>
</dbReference>
<dbReference type="InterPro" id="IPR006311">
    <property type="entry name" value="TAT_signal"/>
</dbReference>
<dbReference type="CDD" id="cd07389">
    <property type="entry name" value="MPP_PhoD"/>
    <property type="match status" value="1"/>
</dbReference>
<evidence type="ECO:0000259" key="1">
    <source>
        <dbReference type="Pfam" id="PF09423"/>
    </source>
</evidence>
<gene>
    <name evidence="3" type="ORF">SOCE26_071890</name>
</gene>
<protein>
    <submittedName>
        <fullName evidence="3">Metallophosphatase</fullName>
    </submittedName>
</protein>
<feature type="domain" description="PhoD-like phosphatase metallophosphatase" evidence="1">
    <location>
        <begin position="468"/>
        <end position="685"/>
    </location>
</feature>
<dbReference type="PANTHER" id="PTHR43606:SF2">
    <property type="entry name" value="ALKALINE PHOSPHATASE FAMILY PROTEIN (AFU_ORTHOLOGUE AFUA_5G03860)"/>
    <property type="match status" value="1"/>
</dbReference>
<dbReference type="InterPro" id="IPR029052">
    <property type="entry name" value="Metallo-depent_PP-like"/>
</dbReference>
<proteinExistence type="predicted"/>
<evidence type="ECO:0000313" key="4">
    <source>
        <dbReference type="Proteomes" id="UP000238348"/>
    </source>
</evidence>
<dbReference type="EMBL" id="CP012673">
    <property type="protein sequence ID" value="AUX45693.1"/>
    <property type="molecule type" value="Genomic_DNA"/>
</dbReference>
<dbReference type="AlphaFoldDB" id="A0A2L0F2D4"/>
<evidence type="ECO:0000313" key="3">
    <source>
        <dbReference type="EMBL" id="AUX45693.1"/>
    </source>
</evidence>
<reference evidence="3 4" key="1">
    <citation type="submission" date="2015-09" db="EMBL/GenBank/DDBJ databases">
        <title>Sorangium comparison.</title>
        <authorList>
            <person name="Zaburannyi N."/>
            <person name="Bunk B."/>
            <person name="Overmann J."/>
            <person name="Mueller R."/>
        </authorList>
    </citation>
    <scope>NUCLEOTIDE SEQUENCE [LARGE SCALE GENOMIC DNA]</scope>
    <source>
        <strain evidence="3 4">So ce26</strain>
    </source>
</reference>
<dbReference type="InterPro" id="IPR018946">
    <property type="entry name" value="PhoD-like_MPP"/>
</dbReference>
<dbReference type="Pfam" id="PF16655">
    <property type="entry name" value="PhoD_N"/>
    <property type="match status" value="1"/>
</dbReference>
<dbReference type="Gene3D" id="2.60.40.380">
    <property type="entry name" value="Purple acid phosphatase-like, N-terminal"/>
    <property type="match status" value="1"/>
</dbReference>
<dbReference type="SUPFAM" id="SSF56300">
    <property type="entry name" value="Metallo-dependent phosphatases"/>
    <property type="match status" value="1"/>
</dbReference>
<feature type="domain" description="Phospholipase D N-terminal" evidence="2">
    <location>
        <begin position="46"/>
        <end position="154"/>
    </location>
</feature>